<dbReference type="GO" id="GO:0015986">
    <property type="term" value="P:proton motive force-driven ATP synthesis"/>
    <property type="evidence" value="ECO:0007669"/>
    <property type="project" value="InterPro"/>
</dbReference>
<evidence type="ECO:0000256" key="3">
    <source>
        <dbReference type="ARBA" id="ARBA00022448"/>
    </source>
</evidence>
<keyword evidence="6" id="KW-0406">Ion transport</keyword>
<comment type="subcellular location">
    <subcellularLocation>
        <location evidence="1">Mitochondrion membrane</location>
    </subcellularLocation>
</comment>
<evidence type="ECO:0000256" key="9">
    <source>
        <dbReference type="ARBA" id="ARBA00023310"/>
    </source>
</evidence>
<comment type="caution">
    <text evidence="11">The sequence shown here is derived from an EMBL/GenBank/DDBJ whole genome shotgun (WGS) entry which is preliminary data.</text>
</comment>
<keyword evidence="3" id="KW-0813">Transport</keyword>
<dbReference type="InParanoid" id="A0A1V8SSZ6"/>
<keyword evidence="5" id="KW-0375">Hydrogen ion transport</keyword>
<evidence type="ECO:0000256" key="7">
    <source>
        <dbReference type="ARBA" id="ARBA00023128"/>
    </source>
</evidence>
<dbReference type="GO" id="GO:0015078">
    <property type="term" value="F:proton transmembrane transporter activity"/>
    <property type="evidence" value="ECO:0007669"/>
    <property type="project" value="InterPro"/>
</dbReference>
<evidence type="ECO:0000313" key="11">
    <source>
        <dbReference type="EMBL" id="OQO02022.1"/>
    </source>
</evidence>
<keyword evidence="4" id="KW-0138">CF(0)</keyword>
<name>A0A1V8SSZ6_9PEZI</name>
<dbReference type="Pfam" id="PF04718">
    <property type="entry name" value="ATP-synt_G"/>
    <property type="match status" value="1"/>
</dbReference>
<dbReference type="FunCoup" id="A0A1V8SSZ6">
    <property type="interactions" value="123"/>
</dbReference>
<evidence type="ECO:0000313" key="12">
    <source>
        <dbReference type="Proteomes" id="UP000192596"/>
    </source>
</evidence>
<proteinExistence type="inferred from homology"/>
<evidence type="ECO:0000256" key="5">
    <source>
        <dbReference type="ARBA" id="ARBA00022781"/>
    </source>
</evidence>
<comment type="similarity">
    <text evidence="2">Belongs to the ATPase g subunit family.</text>
</comment>
<feature type="region of interest" description="Disordered" evidence="10">
    <location>
        <begin position="20"/>
        <end position="74"/>
    </location>
</feature>
<organism evidence="11 12">
    <name type="scientific">Cryoendolithus antarcticus</name>
    <dbReference type="NCBI Taxonomy" id="1507870"/>
    <lineage>
        <taxon>Eukaryota</taxon>
        <taxon>Fungi</taxon>
        <taxon>Dikarya</taxon>
        <taxon>Ascomycota</taxon>
        <taxon>Pezizomycotina</taxon>
        <taxon>Dothideomycetes</taxon>
        <taxon>Dothideomycetidae</taxon>
        <taxon>Cladosporiales</taxon>
        <taxon>Cladosporiaceae</taxon>
        <taxon>Cryoendolithus</taxon>
    </lineage>
</organism>
<evidence type="ECO:0000256" key="1">
    <source>
        <dbReference type="ARBA" id="ARBA00004325"/>
    </source>
</evidence>
<dbReference type="STRING" id="1507870.A0A1V8SSZ6"/>
<protein>
    <recommendedName>
        <fullName evidence="13">ATP synthase subunit g, mitochondrial</fullName>
    </recommendedName>
</protein>
<dbReference type="GO" id="GO:0045259">
    <property type="term" value="C:proton-transporting ATP synthase complex"/>
    <property type="evidence" value="ECO:0007669"/>
    <property type="project" value="UniProtKB-KW"/>
</dbReference>
<gene>
    <name evidence="11" type="ORF">B0A48_12495</name>
</gene>
<dbReference type="InterPro" id="IPR006808">
    <property type="entry name" value="ATP_synth_F0_gsu_mt"/>
</dbReference>
<evidence type="ECO:0000256" key="10">
    <source>
        <dbReference type="SAM" id="MobiDB-lite"/>
    </source>
</evidence>
<dbReference type="Proteomes" id="UP000192596">
    <property type="component" value="Unassembled WGS sequence"/>
</dbReference>
<keyword evidence="7" id="KW-0496">Mitochondrion</keyword>
<keyword evidence="12" id="KW-1185">Reference proteome</keyword>
<dbReference type="OrthoDB" id="437at2759"/>
<reference evidence="12" key="1">
    <citation type="submission" date="2017-03" db="EMBL/GenBank/DDBJ databases">
        <title>Genomes of endolithic fungi from Antarctica.</title>
        <authorList>
            <person name="Coleine C."/>
            <person name="Masonjones S."/>
            <person name="Stajich J.E."/>
        </authorList>
    </citation>
    <scope>NUCLEOTIDE SEQUENCE [LARGE SCALE GENOMIC DNA]</scope>
    <source>
        <strain evidence="12">CCFEE 5527</strain>
    </source>
</reference>
<evidence type="ECO:0008006" key="13">
    <source>
        <dbReference type="Google" id="ProtNLM"/>
    </source>
</evidence>
<feature type="compositionally biased region" description="Low complexity" evidence="10">
    <location>
        <begin position="20"/>
        <end position="38"/>
    </location>
</feature>
<feature type="compositionally biased region" description="Low complexity" evidence="10">
    <location>
        <begin position="60"/>
        <end position="74"/>
    </location>
</feature>
<sequence length="213" mass="22101">MSARAVPRLALRQSRWAVQRRAASTTSEATSAASAQATKAKEAVSETAGKAQQGLSRVTSSAGESASKAGAAASSTISSVGGRAGRLISFAQGLVPPTIYYAKVVGELGKLAVSGRNMAPPNMQTIQSYLTPLQNAAKNPQTLLNRTSQTAAQTAEAAVKNPETFLTRLRNLDSATLTQVGVVTAETIGFFTIGEIIGKFKIVGYRSAAPAHH</sequence>
<accession>A0A1V8SSZ6</accession>
<dbReference type="EMBL" id="NAJO01000029">
    <property type="protein sequence ID" value="OQO02022.1"/>
    <property type="molecule type" value="Genomic_DNA"/>
</dbReference>
<evidence type="ECO:0000256" key="8">
    <source>
        <dbReference type="ARBA" id="ARBA00023136"/>
    </source>
</evidence>
<dbReference type="GO" id="GO:0031966">
    <property type="term" value="C:mitochondrial membrane"/>
    <property type="evidence" value="ECO:0007669"/>
    <property type="project" value="UniProtKB-SubCell"/>
</dbReference>
<evidence type="ECO:0000256" key="4">
    <source>
        <dbReference type="ARBA" id="ARBA00022547"/>
    </source>
</evidence>
<keyword evidence="9" id="KW-0066">ATP synthesis</keyword>
<dbReference type="AlphaFoldDB" id="A0A1V8SSZ6"/>
<evidence type="ECO:0000256" key="6">
    <source>
        <dbReference type="ARBA" id="ARBA00023065"/>
    </source>
</evidence>
<keyword evidence="8" id="KW-0472">Membrane</keyword>
<evidence type="ECO:0000256" key="2">
    <source>
        <dbReference type="ARBA" id="ARBA00005699"/>
    </source>
</evidence>